<reference evidence="2 3" key="1">
    <citation type="journal article" date="2011" name="Science">
        <title>The Selaginella genome identifies genetic changes associated with the evolution of vascular plants.</title>
        <authorList>
            <person name="Banks J.A."/>
            <person name="Nishiyama T."/>
            <person name="Hasebe M."/>
            <person name="Bowman J.L."/>
            <person name="Gribskov M."/>
            <person name="dePamphilis C."/>
            <person name="Albert V.A."/>
            <person name="Aono N."/>
            <person name="Aoyama T."/>
            <person name="Ambrose B.A."/>
            <person name="Ashton N.W."/>
            <person name="Axtell M.J."/>
            <person name="Barker E."/>
            <person name="Barker M.S."/>
            <person name="Bennetzen J.L."/>
            <person name="Bonawitz N.D."/>
            <person name="Chapple C."/>
            <person name="Cheng C."/>
            <person name="Correa L.G."/>
            <person name="Dacre M."/>
            <person name="DeBarry J."/>
            <person name="Dreyer I."/>
            <person name="Elias M."/>
            <person name="Engstrom E.M."/>
            <person name="Estelle M."/>
            <person name="Feng L."/>
            <person name="Finet C."/>
            <person name="Floyd S.K."/>
            <person name="Frommer W.B."/>
            <person name="Fujita T."/>
            <person name="Gramzow L."/>
            <person name="Gutensohn M."/>
            <person name="Harholt J."/>
            <person name="Hattori M."/>
            <person name="Heyl A."/>
            <person name="Hirai T."/>
            <person name="Hiwatashi Y."/>
            <person name="Ishikawa M."/>
            <person name="Iwata M."/>
            <person name="Karol K.G."/>
            <person name="Koehler B."/>
            <person name="Kolukisaoglu U."/>
            <person name="Kubo M."/>
            <person name="Kurata T."/>
            <person name="Lalonde S."/>
            <person name="Li K."/>
            <person name="Li Y."/>
            <person name="Litt A."/>
            <person name="Lyons E."/>
            <person name="Manning G."/>
            <person name="Maruyama T."/>
            <person name="Michael T.P."/>
            <person name="Mikami K."/>
            <person name="Miyazaki S."/>
            <person name="Morinaga S."/>
            <person name="Murata T."/>
            <person name="Mueller-Roeber B."/>
            <person name="Nelson D.R."/>
            <person name="Obara M."/>
            <person name="Oguri Y."/>
            <person name="Olmstead R.G."/>
            <person name="Onodera N."/>
            <person name="Petersen B.L."/>
            <person name="Pils B."/>
            <person name="Prigge M."/>
            <person name="Rensing S.A."/>
            <person name="Riano-Pachon D.M."/>
            <person name="Roberts A.W."/>
            <person name="Sato Y."/>
            <person name="Scheller H.V."/>
            <person name="Schulz B."/>
            <person name="Schulz C."/>
            <person name="Shakirov E.V."/>
            <person name="Shibagaki N."/>
            <person name="Shinohara N."/>
            <person name="Shippen D.E."/>
            <person name="Soerensen I."/>
            <person name="Sotooka R."/>
            <person name="Sugimoto N."/>
            <person name="Sugita M."/>
            <person name="Sumikawa N."/>
            <person name="Tanurdzic M."/>
            <person name="Theissen G."/>
            <person name="Ulvskov P."/>
            <person name="Wakazuki S."/>
            <person name="Weng J.K."/>
            <person name="Willats W.W."/>
            <person name="Wipf D."/>
            <person name="Wolf P.G."/>
            <person name="Yang L."/>
            <person name="Zimmer A.D."/>
            <person name="Zhu Q."/>
            <person name="Mitros T."/>
            <person name="Hellsten U."/>
            <person name="Loque D."/>
            <person name="Otillar R."/>
            <person name="Salamov A."/>
            <person name="Schmutz J."/>
            <person name="Shapiro H."/>
            <person name="Lindquist E."/>
            <person name="Lucas S."/>
            <person name="Rokhsar D."/>
            <person name="Grigoriev I.V."/>
        </authorList>
    </citation>
    <scope>NUCLEOTIDE SEQUENCE [LARGE SCALE GENOMIC DNA]</scope>
</reference>
<evidence type="ECO:0000256" key="1">
    <source>
        <dbReference type="SAM" id="MobiDB-lite"/>
    </source>
</evidence>
<accession>D8RJ78</accession>
<dbReference type="EMBL" id="GL377581">
    <property type="protein sequence ID" value="EFJ27865.1"/>
    <property type="molecule type" value="Genomic_DNA"/>
</dbReference>
<dbReference type="HOGENOM" id="CLU_810361_0_0_1"/>
<feature type="region of interest" description="Disordered" evidence="1">
    <location>
        <begin position="211"/>
        <end position="231"/>
    </location>
</feature>
<dbReference type="PANTHER" id="PTHR21574">
    <property type="entry name" value="CENTROSOMAL PROTEIN OF 120 KDA"/>
    <property type="match status" value="1"/>
</dbReference>
<dbReference type="GO" id="GO:0022027">
    <property type="term" value="P:interkinetic nuclear migration"/>
    <property type="evidence" value="ECO:0000318"/>
    <property type="project" value="GO_Central"/>
</dbReference>
<name>D8RJ78_SELML</name>
<dbReference type="InParanoid" id="D8RJ78"/>
<dbReference type="STRING" id="88036.D8RJ78"/>
<gene>
    <name evidence="2" type="ORF">SELMODRAFT_95202</name>
</gene>
<evidence type="ECO:0000313" key="3">
    <source>
        <dbReference type="Proteomes" id="UP000001514"/>
    </source>
</evidence>
<dbReference type="InterPro" id="IPR039893">
    <property type="entry name" value="CEP120-like"/>
</dbReference>
<proteinExistence type="predicted"/>
<dbReference type="AlphaFoldDB" id="D8RJ78"/>
<organism evidence="3">
    <name type="scientific">Selaginella moellendorffii</name>
    <name type="common">Spikemoss</name>
    <dbReference type="NCBI Taxonomy" id="88036"/>
    <lineage>
        <taxon>Eukaryota</taxon>
        <taxon>Viridiplantae</taxon>
        <taxon>Streptophyta</taxon>
        <taxon>Embryophyta</taxon>
        <taxon>Tracheophyta</taxon>
        <taxon>Lycopodiopsida</taxon>
        <taxon>Selaginellales</taxon>
        <taxon>Selaginellaceae</taxon>
        <taxon>Selaginella</taxon>
    </lineage>
</organism>
<dbReference type="eggNOG" id="ENOG502QPT0">
    <property type="taxonomic scope" value="Eukaryota"/>
</dbReference>
<dbReference type="Proteomes" id="UP000001514">
    <property type="component" value="Unassembled WGS sequence"/>
</dbReference>
<dbReference type="GO" id="GO:0010564">
    <property type="term" value="P:regulation of cell cycle process"/>
    <property type="evidence" value="ECO:0000318"/>
    <property type="project" value="GO_Central"/>
</dbReference>
<dbReference type="Gramene" id="EFJ27865">
    <property type="protein sequence ID" value="EFJ27865"/>
    <property type="gene ID" value="SELMODRAFT_95202"/>
</dbReference>
<protein>
    <submittedName>
        <fullName evidence="2">Uncharacterized protein</fullName>
    </submittedName>
</protein>
<dbReference type="KEGG" id="smo:SELMODRAFT_95202"/>
<evidence type="ECO:0000313" key="2">
    <source>
        <dbReference type="EMBL" id="EFJ27865.1"/>
    </source>
</evidence>
<sequence length="343" mass="39044">REHVEYELAWEFEMWRRSEEARWRAELKEKEVATIKALEEESKRKQKDQAAALDKVRLELANLEAKLRTKLLAVEKRDRTLVHAEEEAALRKEALKRECAQRVADAENVAKRMQADYQQRIEMEHGKFVMLQQQYAAVEQRLASTNATLAAVEKEFAAYKSAQRLSSEADLAAQILVLKHQCHELEKKADAAEKTRDEYKAQVIRLAKELANMRKRSQEPPPPRPSSGGRDTTALTAMLQEHLRAASQDKLELKQLKEQVERLQQQEQTALTAAAAAAAAAATAAPFLSQITAFQRSEIVRLTKQKADLLQTGVYTVHDRIIRGLDEEIRRLRSIDTAGLCSR</sequence>
<dbReference type="PANTHER" id="PTHR21574:SF0">
    <property type="entry name" value="CENTROSOMAL PROTEIN OF 120 KDA"/>
    <property type="match status" value="1"/>
</dbReference>
<dbReference type="GO" id="GO:0005815">
    <property type="term" value="C:microtubule organizing center"/>
    <property type="evidence" value="ECO:0000318"/>
    <property type="project" value="GO_Central"/>
</dbReference>
<feature type="non-terminal residue" evidence="2">
    <location>
        <position position="1"/>
    </location>
</feature>
<keyword evidence="3" id="KW-1185">Reference proteome</keyword>